<name>A0A8J3F6V5_9BURK</name>
<dbReference type="GO" id="GO:0016740">
    <property type="term" value="F:transferase activity"/>
    <property type="evidence" value="ECO:0007669"/>
    <property type="project" value="InterPro"/>
</dbReference>
<dbReference type="Proteomes" id="UP000627205">
    <property type="component" value="Unassembled WGS sequence"/>
</dbReference>
<accession>A0A8J3F6V5</accession>
<dbReference type="Gene3D" id="3.40.1080.10">
    <property type="entry name" value="Glutaconate Coenzyme A-transferase"/>
    <property type="match status" value="1"/>
</dbReference>
<reference evidence="1" key="1">
    <citation type="journal article" date="2014" name="Int. J. Syst. Evol. Microbiol.">
        <title>Complete genome sequence of Corynebacterium casei LMG S-19264T (=DSM 44701T), isolated from a smear-ripened cheese.</title>
        <authorList>
            <consortium name="US DOE Joint Genome Institute (JGI-PGF)"/>
            <person name="Walter F."/>
            <person name="Albersmeier A."/>
            <person name="Kalinowski J."/>
            <person name="Ruckert C."/>
        </authorList>
    </citation>
    <scope>NUCLEOTIDE SEQUENCE</scope>
    <source>
        <strain evidence="1">CCM 7664</strain>
    </source>
</reference>
<dbReference type="SUPFAM" id="SSF100950">
    <property type="entry name" value="NagB/RpiA/CoA transferase-like"/>
    <property type="match status" value="2"/>
</dbReference>
<dbReference type="NCBIfam" id="TIGR01110">
    <property type="entry name" value="mdcA"/>
    <property type="match status" value="1"/>
</dbReference>
<dbReference type="InterPro" id="IPR005777">
    <property type="entry name" value="MadA"/>
</dbReference>
<dbReference type="InterPro" id="IPR037171">
    <property type="entry name" value="NagB/RpiA_transferase-like"/>
</dbReference>
<gene>
    <name evidence="1" type="primary">mdcA</name>
    <name evidence="1" type="ORF">GCM10011430_27380</name>
</gene>
<dbReference type="PANTHER" id="PTHR43293:SF2">
    <property type="entry name" value="MALONATE DECARBOXYLASE ALPHA SUBUNIT"/>
    <property type="match status" value="1"/>
</dbReference>
<protein>
    <submittedName>
        <fullName evidence="1">Malonate decarboxylase subunit alpha</fullName>
    </submittedName>
</protein>
<dbReference type="PANTHER" id="PTHR43293">
    <property type="entry name" value="ACETATE COA-TRANSFERASE YDIF"/>
    <property type="match status" value="1"/>
</dbReference>
<dbReference type="Pfam" id="PF16957">
    <property type="entry name" value="Mal_decarbox_Al"/>
    <property type="match status" value="1"/>
</dbReference>
<dbReference type="EMBL" id="BMDP01000004">
    <property type="protein sequence ID" value="GGI55564.1"/>
    <property type="molecule type" value="Genomic_DNA"/>
</dbReference>
<sequence length="560" mass="62012">MMRDIKGDMRHQGEARWDTLARNTAARQQRGAPYANGKLVDKDALLPLLRAVIESGDRVCVEGNNQKHADFLSQELAKLDPTVVHDLHIVQSNIALSSQLDVFERGIASRLDFCYSGEQGVRLARLIKAGRVSIGGIHTYLELYGRYFMDLTPRVTLIAAQSADRHGNLYTGPNTEDTPASAEATAFKNGILIAQVNEIVDEVPRIDVPAGWVSYVVQAPKPHYIEPIFTRDPAQISETQILMAMMVIKGLYMPYEVNRLNHGIGFDTAAIELILPTYAESLGLRGKICSYMTVNPCPTLIPAIESGFVRGIHCAGSELGMEDYLRARPDVFFDGPDGSMRSNRVFCQIAGHYADLFIGSTLQIDTQGNSSTATLNRIAGFGGAPNFGSESRARRHASHAWLKAGREAAEATGATMPRGRKLVVQMVETFRDKMQPTFTERLDAWQLQQELSLELPPVMVYGDDVTHLVTEEGIAHLHRCANPAEREQAVRGVAGFTPVGLRRDREKVAELRMRGIVQLPEDLGIDVSMATRDLLAARSMKDLVRWSDGLYAPPSRFRNW</sequence>
<comment type="caution">
    <text evidence="1">The sequence shown here is derived from an EMBL/GenBank/DDBJ whole genome shotgun (WGS) entry which is preliminary data.</text>
</comment>
<keyword evidence="2" id="KW-1185">Reference proteome</keyword>
<evidence type="ECO:0000313" key="2">
    <source>
        <dbReference type="Proteomes" id="UP000627205"/>
    </source>
</evidence>
<organism evidence="1 2">
    <name type="scientific">Oxalicibacterium solurbis</name>
    <dbReference type="NCBI Taxonomy" id="69280"/>
    <lineage>
        <taxon>Bacteria</taxon>
        <taxon>Pseudomonadati</taxon>
        <taxon>Pseudomonadota</taxon>
        <taxon>Betaproteobacteria</taxon>
        <taxon>Burkholderiales</taxon>
        <taxon>Oxalobacteraceae</taxon>
        <taxon>Oxalicibacterium</taxon>
    </lineage>
</organism>
<reference evidence="1" key="2">
    <citation type="submission" date="2020-09" db="EMBL/GenBank/DDBJ databases">
        <authorList>
            <person name="Sun Q."/>
            <person name="Sedlacek I."/>
        </authorList>
    </citation>
    <scope>NUCLEOTIDE SEQUENCE</scope>
    <source>
        <strain evidence="1">CCM 7664</strain>
    </source>
</reference>
<dbReference type="AlphaFoldDB" id="A0A8J3F6V5"/>
<proteinExistence type="predicted"/>
<evidence type="ECO:0000313" key="1">
    <source>
        <dbReference type="EMBL" id="GGI55564.1"/>
    </source>
</evidence>